<sequence>MAISGMESLKKSGNTGIRIGITFFWGRTYKNIWSNGAGQNMYFLKEVLSQIDGVDDVYFVFWGNDLKTLPKALETEAMGVDIYSYEEVVKTTDVLIEGTRTLEPKYEKEFRKYGAKIVTYRMGNDFIWDMEKFIAKQDGGRAFNGTTYDQAWLIPQVYKTNKDYVEIMTGTEAYEVPHIWNPFFFDRQVAKLQAGLSFGYKPDTTKRGRRISVFELNASVVKNCYTPVLISEAAYKQNPEAIAHVYLCNTYDVKDLKAFHNFIGYTTLVKNKIMSVEKRHLMPYFLSRYIDIVLSYQWELGLNYAYYEALYGNYPLVHNSPFLRDAGVGFYYPEFDAKKGAAVLLDVINTYDAQIELHKKNNTAFLETLSPYNSKVVKVHKDLLEQLLK</sequence>
<evidence type="ECO:0000313" key="2">
    <source>
        <dbReference type="Proteomes" id="UP000434554"/>
    </source>
</evidence>
<dbReference type="RefSeq" id="WP_006556083.1">
    <property type="nucleotide sequence ID" value="NZ_CALMIE010000180.1"/>
</dbReference>
<gene>
    <name evidence="1" type="ORF">F8R14_01845</name>
</gene>
<proteinExistence type="predicted"/>
<dbReference type="InterPro" id="IPR021234">
    <property type="entry name" value="DUF2827"/>
</dbReference>
<dbReference type="Pfam" id="PF10933">
    <property type="entry name" value="DUF2827"/>
    <property type="match status" value="1"/>
</dbReference>
<dbReference type="Proteomes" id="UP000434554">
    <property type="component" value="Unassembled WGS sequence"/>
</dbReference>
<accession>A0A833FHX3</accession>
<name>A0A833FHX3_9FIRM</name>
<dbReference type="AlphaFoldDB" id="A0A833FHX3"/>
<organism evidence="1 2">
    <name type="scientific">Veillonella seminalis</name>
    <dbReference type="NCBI Taxonomy" id="1502943"/>
    <lineage>
        <taxon>Bacteria</taxon>
        <taxon>Bacillati</taxon>
        <taxon>Bacillota</taxon>
        <taxon>Negativicutes</taxon>
        <taxon>Veillonellales</taxon>
        <taxon>Veillonellaceae</taxon>
        <taxon>Veillonella</taxon>
    </lineage>
</organism>
<dbReference type="GeneID" id="83055998"/>
<dbReference type="EMBL" id="WBKH01000002">
    <property type="protein sequence ID" value="KAB1479425.1"/>
    <property type="molecule type" value="Genomic_DNA"/>
</dbReference>
<protein>
    <submittedName>
        <fullName evidence="1">DUF2827 domain-containing protein</fullName>
    </submittedName>
</protein>
<evidence type="ECO:0000313" key="1">
    <source>
        <dbReference type="EMBL" id="KAB1479425.1"/>
    </source>
</evidence>
<comment type="caution">
    <text evidence="1">The sequence shown here is derived from an EMBL/GenBank/DDBJ whole genome shotgun (WGS) entry which is preliminary data.</text>
</comment>
<reference evidence="1 2" key="1">
    <citation type="submission" date="2019-09" db="EMBL/GenBank/DDBJ databases">
        <title>Draft genome sequence of 3 type strains from the CCUG.</title>
        <authorList>
            <person name="Pineiro-Iglesias B."/>
            <person name="Tunovic T."/>
            <person name="Unosson C."/>
            <person name="Inganas E."/>
            <person name="Ohlen M."/>
            <person name="Cardew S."/>
            <person name="Jensie-Markopoulos S."/>
            <person name="Salva-Serra F."/>
            <person name="Jaen-Luchoro D."/>
            <person name="Karlsson R."/>
            <person name="Svensson-Stadler L."/>
            <person name="Chun J."/>
            <person name="Moore E."/>
        </authorList>
    </citation>
    <scope>NUCLEOTIDE SEQUENCE [LARGE SCALE GENOMIC DNA]</scope>
    <source>
        <strain evidence="1 2">CCUG 65427</strain>
    </source>
</reference>